<evidence type="ECO:0000256" key="5">
    <source>
        <dbReference type="ARBA" id="ARBA00023077"/>
    </source>
</evidence>
<keyword evidence="2 8" id="KW-0813">Transport</keyword>
<keyword evidence="6 8" id="KW-0472">Membrane</keyword>
<dbReference type="InterPro" id="IPR037066">
    <property type="entry name" value="Plug_dom_sf"/>
</dbReference>
<reference evidence="14" key="1">
    <citation type="journal article" date="2019" name="Int. J. Syst. Evol. Microbiol.">
        <title>The Global Catalogue of Microorganisms (GCM) 10K type strain sequencing project: providing services to taxonomists for standard genome sequencing and annotation.</title>
        <authorList>
            <consortium name="The Broad Institute Genomics Platform"/>
            <consortium name="The Broad Institute Genome Sequencing Center for Infectious Disease"/>
            <person name="Wu L."/>
            <person name="Ma J."/>
        </authorList>
    </citation>
    <scope>NUCLEOTIDE SEQUENCE [LARGE SCALE GENOMIC DNA]</scope>
    <source>
        <strain evidence="14">KCTC 22814</strain>
    </source>
</reference>
<dbReference type="InterPro" id="IPR036942">
    <property type="entry name" value="Beta-barrel_TonB_sf"/>
</dbReference>
<proteinExistence type="inferred from homology"/>
<comment type="similarity">
    <text evidence="8 9">Belongs to the TonB-dependent receptor family.</text>
</comment>
<dbReference type="Proteomes" id="UP001597525">
    <property type="component" value="Unassembled WGS sequence"/>
</dbReference>
<evidence type="ECO:0000256" key="9">
    <source>
        <dbReference type="RuleBase" id="RU003357"/>
    </source>
</evidence>
<dbReference type="NCBIfam" id="TIGR04056">
    <property type="entry name" value="OMP_RagA_SusC"/>
    <property type="match status" value="1"/>
</dbReference>
<dbReference type="EMBL" id="JBHUPB010000001">
    <property type="protein sequence ID" value="MFD2965777.1"/>
    <property type="molecule type" value="Genomic_DNA"/>
</dbReference>
<evidence type="ECO:0000313" key="14">
    <source>
        <dbReference type="Proteomes" id="UP001597525"/>
    </source>
</evidence>
<dbReference type="Pfam" id="PF07715">
    <property type="entry name" value="Plug"/>
    <property type="match status" value="1"/>
</dbReference>
<dbReference type="InterPro" id="IPR000531">
    <property type="entry name" value="Beta-barrel_TonB"/>
</dbReference>
<accession>A0ABW6B9Z6</accession>
<evidence type="ECO:0000259" key="11">
    <source>
        <dbReference type="Pfam" id="PF00593"/>
    </source>
</evidence>
<dbReference type="SUPFAM" id="SSF49464">
    <property type="entry name" value="Carboxypeptidase regulatory domain-like"/>
    <property type="match status" value="1"/>
</dbReference>
<evidence type="ECO:0000256" key="4">
    <source>
        <dbReference type="ARBA" id="ARBA00022692"/>
    </source>
</evidence>
<keyword evidence="13" id="KW-0675">Receptor</keyword>
<feature type="domain" description="TonB-dependent receptor-like beta-barrel" evidence="11">
    <location>
        <begin position="435"/>
        <end position="842"/>
    </location>
</feature>
<dbReference type="InterPro" id="IPR008969">
    <property type="entry name" value="CarboxyPept-like_regulatory"/>
</dbReference>
<dbReference type="InterPro" id="IPR012910">
    <property type="entry name" value="Plug_dom"/>
</dbReference>
<keyword evidence="7 8" id="KW-0998">Cell outer membrane</keyword>
<evidence type="ECO:0000256" key="3">
    <source>
        <dbReference type="ARBA" id="ARBA00022452"/>
    </source>
</evidence>
<feature type="domain" description="TonB-dependent receptor plug" evidence="12">
    <location>
        <begin position="122"/>
        <end position="233"/>
    </location>
</feature>
<keyword evidence="4 8" id="KW-0812">Transmembrane</keyword>
<dbReference type="Gene3D" id="2.170.130.10">
    <property type="entry name" value="TonB-dependent receptor, plug domain"/>
    <property type="match status" value="1"/>
</dbReference>
<keyword evidence="14" id="KW-1185">Reference proteome</keyword>
<name>A0ABW6B9Z6_9SPHI</name>
<dbReference type="InterPro" id="IPR023996">
    <property type="entry name" value="TonB-dep_OMP_SusC/RagA"/>
</dbReference>
<evidence type="ECO:0000256" key="6">
    <source>
        <dbReference type="ARBA" id="ARBA00023136"/>
    </source>
</evidence>
<dbReference type="InterPro" id="IPR023997">
    <property type="entry name" value="TonB-dep_OMP_SusC/RagA_CS"/>
</dbReference>
<sequence length="1006" mass="109613">MKKILVRFLLLLCFLQGYANAQSKSIEGRVSSATSGANLSGVSVVVLGSGKGTQTDGEGRYVIEASAGSTLLFTYVGYIFQRQNVNNISRLDVKLQPEDSALEEVVVTGYGTTVKLKEFGGASVRVSGKDFENQAIASFEKALQGRAAGVVVQANNGIPGGAINVQIRGVGSFTAGTEPLYIVDGVQLSGGTFSGFTQGNSLAGLNTNDIESIEILKDAATASIYGSQAANGVVLITTKRGKAGRTQFNVNAYTGRASAIKKFDVLNTQDYIRLRTEAYTNAGIANPLQRVLQEIGKPTDLSEAEIAALPTYDWQNETFREGTIQNYELSARGGNDKTTFYLSGAYNDQQAILTVADFKRGTFNVKVDHKASERLSFGTALNLSSFKQKGPYATSGSFFGNPSWAASLILPSNPIYNEDGTFFGAPALGQAFPGLASHNVVLTDAYNVANQTTNNLIGSVQATYKITPELSFKSFYSLDYRLATGKHFNSPLTNDAFARKGYGEVFTDWKTNFLTNQTLNYDKTFSSDHSVSGLLGFEYKSYTTNQTYAFGDGYPSPLLENLGAAANPLSVDETWSGYKLLGGFARGQYSYKGKYVISGTLRYSGSSRFGAENQFGWFPGATLAWNIADENFLKDTEWINLLKFRASAGSVGNDRIGDFASRALFSSSGIYAGQSGIAPSNLANPNLKWEKITTYDLGIDYGFFNNRLTGSAGVYLKRSTDLLLSQPLLSTSGYSSITTNVGALDNKGVELEISSVNVDKAGFQWNTSFNFTYNKNEITQLYGGLTELPTDPAFRVGWDLGAIYSYRYAGVNPATGRNFYYDTNGDVTYAPTADDRYYIGSSLPKYTGGLSNTLSYKGLSLDFLLQYQYGRYQLDGQESFLSENGRRAFNTLQDIYDRRWTTPGQITDVPRAYNGGIEPQGVAATSASSYLYKKTDYIRLKHVELSYSLPKSLVDRAKFQSIRFYVQGTNLWTLSDWTGYDPEFFSASTGIIPQSKNITFGVQLGL</sequence>
<keyword evidence="5 9" id="KW-0798">TonB box</keyword>
<comment type="subcellular location">
    <subcellularLocation>
        <location evidence="1 8">Cell outer membrane</location>
        <topology evidence="1 8">Multi-pass membrane protein</topology>
    </subcellularLocation>
</comment>
<evidence type="ECO:0000313" key="13">
    <source>
        <dbReference type="EMBL" id="MFD2965777.1"/>
    </source>
</evidence>
<dbReference type="Gene3D" id="2.60.40.1120">
    <property type="entry name" value="Carboxypeptidase-like, regulatory domain"/>
    <property type="match status" value="1"/>
</dbReference>
<dbReference type="SUPFAM" id="SSF56935">
    <property type="entry name" value="Porins"/>
    <property type="match status" value="1"/>
</dbReference>
<evidence type="ECO:0000259" key="12">
    <source>
        <dbReference type="Pfam" id="PF07715"/>
    </source>
</evidence>
<dbReference type="Pfam" id="PF00593">
    <property type="entry name" value="TonB_dep_Rec_b-barrel"/>
    <property type="match status" value="1"/>
</dbReference>
<evidence type="ECO:0000256" key="8">
    <source>
        <dbReference type="PROSITE-ProRule" id="PRU01360"/>
    </source>
</evidence>
<evidence type="ECO:0000256" key="10">
    <source>
        <dbReference type="SAM" id="SignalP"/>
    </source>
</evidence>
<evidence type="ECO:0000256" key="2">
    <source>
        <dbReference type="ARBA" id="ARBA00022448"/>
    </source>
</evidence>
<evidence type="ECO:0000256" key="1">
    <source>
        <dbReference type="ARBA" id="ARBA00004571"/>
    </source>
</evidence>
<comment type="caution">
    <text evidence="13">The sequence shown here is derived from an EMBL/GenBank/DDBJ whole genome shotgun (WGS) entry which is preliminary data.</text>
</comment>
<dbReference type="Gene3D" id="2.40.170.20">
    <property type="entry name" value="TonB-dependent receptor, beta-barrel domain"/>
    <property type="match status" value="1"/>
</dbReference>
<gene>
    <name evidence="13" type="ORF">ACFS7Y_00130</name>
</gene>
<organism evidence="13 14">
    <name type="scientific">Sphingobacterium bambusae</name>
    <dbReference type="NCBI Taxonomy" id="662858"/>
    <lineage>
        <taxon>Bacteria</taxon>
        <taxon>Pseudomonadati</taxon>
        <taxon>Bacteroidota</taxon>
        <taxon>Sphingobacteriia</taxon>
        <taxon>Sphingobacteriales</taxon>
        <taxon>Sphingobacteriaceae</taxon>
        <taxon>Sphingobacterium</taxon>
    </lineage>
</organism>
<dbReference type="InterPro" id="IPR039426">
    <property type="entry name" value="TonB-dep_rcpt-like"/>
</dbReference>
<protein>
    <submittedName>
        <fullName evidence="13">TonB-dependent receptor</fullName>
    </submittedName>
</protein>
<dbReference type="PROSITE" id="PS52016">
    <property type="entry name" value="TONB_DEPENDENT_REC_3"/>
    <property type="match status" value="1"/>
</dbReference>
<dbReference type="RefSeq" id="WP_320184657.1">
    <property type="nucleotide sequence ID" value="NZ_CP138332.1"/>
</dbReference>
<dbReference type="NCBIfam" id="TIGR04057">
    <property type="entry name" value="SusC_RagA_signa"/>
    <property type="match status" value="1"/>
</dbReference>
<feature type="signal peptide" evidence="10">
    <location>
        <begin position="1"/>
        <end position="21"/>
    </location>
</feature>
<keyword evidence="3 8" id="KW-1134">Transmembrane beta strand</keyword>
<dbReference type="Pfam" id="PF13715">
    <property type="entry name" value="CarbopepD_reg_2"/>
    <property type="match status" value="1"/>
</dbReference>
<feature type="chain" id="PRO_5046323298" evidence="10">
    <location>
        <begin position="22"/>
        <end position="1006"/>
    </location>
</feature>
<keyword evidence="10" id="KW-0732">Signal</keyword>
<evidence type="ECO:0000256" key="7">
    <source>
        <dbReference type="ARBA" id="ARBA00023237"/>
    </source>
</evidence>